<name>A0A8R7PBS9_TRIUA</name>
<keyword evidence="1" id="KW-1133">Transmembrane helix</keyword>
<reference evidence="2" key="2">
    <citation type="submission" date="2018-03" db="EMBL/GenBank/DDBJ databases">
        <title>The Triticum urartu genome reveals the dynamic nature of wheat genome evolution.</title>
        <authorList>
            <person name="Ling H."/>
            <person name="Ma B."/>
            <person name="Shi X."/>
            <person name="Liu H."/>
            <person name="Dong L."/>
            <person name="Sun H."/>
            <person name="Cao Y."/>
            <person name="Gao Q."/>
            <person name="Zheng S."/>
            <person name="Li Y."/>
            <person name="Yu Y."/>
            <person name="Du H."/>
            <person name="Qi M."/>
            <person name="Li Y."/>
            <person name="Yu H."/>
            <person name="Cui Y."/>
            <person name="Wang N."/>
            <person name="Chen C."/>
            <person name="Wu H."/>
            <person name="Zhao Y."/>
            <person name="Zhang J."/>
            <person name="Li Y."/>
            <person name="Zhou W."/>
            <person name="Zhang B."/>
            <person name="Hu W."/>
            <person name="Eijk M."/>
            <person name="Tang J."/>
            <person name="Witsenboer H."/>
            <person name="Zhao S."/>
            <person name="Li Z."/>
            <person name="Zhang A."/>
            <person name="Wang D."/>
            <person name="Liang C."/>
        </authorList>
    </citation>
    <scope>NUCLEOTIDE SEQUENCE [LARGE SCALE GENOMIC DNA]</scope>
    <source>
        <strain evidence="2">cv. G1812</strain>
    </source>
</reference>
<evidence type="ECO:0000256" key="1">
    <source>
        <dbReference type="SAM" id="Phobius"/>
    </source>
</evidence>
<reference evidence="2" key="3">
    <citation type="submission" date="2022-06" db="UniProtKB">
        <authorList>
            <consortium name="EnsemblPlants"/>
        </authorList>
    </citation>
    <scope>IDENTIFICATION</scope>
</reference>
<feature type="transmembrane region" description="Helical" evidence="1">
    <location>
        <begin position="20"/>
        <end position="37"/>
    </location>
</feature>
<accession>A0A8R7PBS9</accession>
<keyword evidence="3" id="KW-1185">Reference proteome</keyword>
<keyword evidence="1" id="KW-0472">Membrane</keyword>
<keyword evidence="1" id="KW-0812">Transmembrane</keyword>
<protein>
    <submittedName>
        <fullName evidence="2">Uncharacterized protein</fullName>
    </submittedName>
</protein>
<evidence type="ECO:0000313" key="2">
    <source>
        <dbReference type="EnsemblPlants" id="TuG1812G0200001681.01.T03.cds361703"/>
    </source>
</evidence>
<dbReference type="AlphaFoldDB" id="A0A8R7PBS9"/>
<dbReference type="Proteomes" id="UP000015106">
    <property type="component" value="Chromosome 2"/>
</dbReference>
<organism evidence="2 3">
    <name type="scientific">Triticum urartu</name>
    <name type="common">Red wild einkorn</name>
    <name type="synonym">Crithodium urartu</name>
    <dbReference type="NCBI Taxonomy" id="4572"/>
    <lineage>
        <taxon>Eukaryota</taxon>
        <taxon>Viridiplantae</taxon>
        <taxon>Streptophyta</taxon>
        <taxon>Embryophyta</taxon>
        <taxon>Tracheophyta</taxon>
        <taxon>Spermatophyta</taxon>
        <taxon>Magnoliopsida</taxon>
        <taxon>Liliopsida</taxon>
        <taxon>Poales</taxon>
        <taxon>Poaceae</taxon>
        <taxon>BOP clade</taxon>
        <taxon>Pooideae</taxon>
        <taxon>Triticodae</taxon>
        <taxon>Triticeae</taxon>
        <taxon>Triticinae</taxon>
        <taxon>Triticum</taxon>
    </lineage>
</organism>
<dbReference type="EnsemblPlants" id="TuG1812G0200001681.01.T03">
    <property type="protein sequence ID" value="TuG1812G0200001681.01.T03.cds361703"/>
    <property type="gene ID" value="TuG1812G0200001681.01"/>
</dbReference>
<dbReference type="Gramene" id="TuG1812G0200001681.01.T03">
    <property type="protein sequence ID" value="TuG1812G0200001681.01.T03.cds361703"/>
    <property type="gene ID" value="TuG1812G0200001681.01"/>
</dbReference>
<evidence type="ECO:0000313" key="3">
    <source>
        <dbReference type="Proteomes" id="UP000015106"/>
    </source>
</evidence>
<sequence>MTHDALDFQTNRFGNNNSFGLFLFNSSCISLISNILIQQLQHSLIDILIFHSFFGTVCYFSPIAHAWFDLAVHV</sequence>
<proteinExistence type="predicted"/>
<reference evidence="3" key="1">
    <citation type="journal article" date="2013" name="Nature">
        <title>Draft genome of the wheat A-genome progenitor Triticum urartu.</title>
        <authorList>
            <person name="Ling H.Q."/>
            <person name="Zhao S."/>
            <person name="Liu D."/>
            <person name="Wang J."/>
            <person name="Sun H."/>
            <person name="Zhang C."/>
            <person name="Fan H."/>
            <person name="Li D."/>
            <person name="Dong L."/>
            <person name="Tao Y."/>
            <person name="Gao C."/>
            <person name="Wu H."/>
            <person name="Li Y."/>
            <person name="Cui Y."/>
            <person name="Guo X."/>
            <person name="Zheng S."/>
            <person name="Wang B."/>
            <person name="Yu K."/>
            <person name="Liang Q."/>
            <person name="Yang W."/>
            <person name="Lou X."/>
            <person name="Chen J."/>
            <person name="Feng M."/>
            <person name="Jian J."/>
            <person name="Zhang X."/>
            <person name="Luo G."/>
            <person name="Jiang Y."/>
            <person name="Liu J."/>
            <person name="Wang Z."/>
            <person name="Sha Y."/>
            <person name="Zhang B."/>
            <person name="Wu H."/>
            <person name="Tang D."/>
            <person name="Shen Q."/>
            <person name="Xue P."/>
            <person name="Zou S."/>
            <person name="Wang X."/>
            <person name="Liu X."/>
            <person name="Wang F."/>
            <person name="Yang Y."/>
            <person name="An X."/>
            <person name="Dong Z."/>
            <person name="Zhang K."/>
            <person name="Zhang X."/>
            <person name="Luo M.C."/>
            <person name="Dvorak J."/>
            <person name="Tong Y."/>
            <person name="Wang J."/>
            <person name="Yang H."/>
            <person name="Li Z."/>
            <person name="Wang D."/>
            <person name="Zhang A."/>
            <person name="Wang J."/>
        </authorList>
    </citation>
    <scope>NUCLEOTIDE SEQUENCE</scope>
    <source>
        <strain evidence="3">cv. G1812</strain>
    </source>
</reference>
<feature type="transmembrane region" description="Helical" evidence="1">
    <location>
        <begin position="44"/>
        <end position="68"/>
    </location>
</feature>